<dbReference type="EMBL" id="GGEC01024028">
    <property type="protein sequence ID" value="MBX04512.1"/>
    <property type="molecule type" value="Transcribed_RNA"/>
</dbReference>
<organism evidence="1">
    <name type="scientific">Rhizophora mucronata</name>
    <name type="common">Asiatic mangrove</name>
    <dbReference type="NCBI Taxonomy" id="61149"/>
    <lineage>
        <taxon>Eukaryota</taxon>
        <taxon>Viridiplantae</taxon>
        <taxon>Streptophyta</taxon>
        <taxon>Embryophyta</taxon>
        <taxon>Tracheophyta</taxon>
        <taxon>Spermatophyta</taxon>
        <taxon>Magnoliopsida</taxon>
        <taxon>eudicotyledons</taxon>
        <taxon>Gunneridae</taxon>
        <taxon>Pentapetalae</taxon>
        <taxon>rosids</taxon>
        <taxon>fabids</taxon>
        <taxon>Malpighiales</taxon>
        <taxon>Rhizophoraceae</taxon>
        <taxon>Rhizophora</taxon>
    </lineage>
</organism>
<sequence>MIASVHNILNCKTIRELTSRKTKSVTIIMFPVKISVHRKTMRRAATPVFPATKNAMQKDSRWGVWY</sequence>
<dbReference type="AlphaFoldDB" id="A0A2P2KFK7"/>
<reference evidence="1" key="1">
    <citation type="submission" date="2018-02" db="EMBL/GenBank/DDBJ databases">
        <title>Rhizophora mucronata_Transcriptome.</title>
        <authorList>
            <person name="Meera S.P."/>
            <person name="Sreeshan A."/>
            <person name="Augustine A."/>
        </authorList>
    </citation>
    <scope>NUCLEOTIDE SEQUENCE</scope>
    <source>
        <tissue evidence="1">Leaf</tissue>
    </source>
</reference>
<name>A0A2P2KFK7_RHIMU</name>
<accession>A0A2P2KFK7</accession>
<protein>
    <submittedName>
        <fullName evidence="1">Uncharacterized protein</fullName>
    </submittedName>
</protein>
<evidence type="ECO:0000313" key="1">
    <source>
        <dbReference type="EMBL" id="MBX04512.1"/>
    </source>
</evidence>
<proteinExistence type="predicted"/>